<reference evidence="2 3" key="1">
    <citation type="submission" date="2017-04" db="EMBL/GenBank/DDBJ databases">
        <authorList>
            <person name="Afonso C.L."/>
            <person name="Miller P.J."/>
            <person name="Scott M.A."/>
            <person name="Spackman E."/>
            <person name="Goraichik I."/>
            <person name="Dimitrov K.M."/>
            <person name="Suarez D.L."/>
            <person name="Swayne D.E."/>
        </authorList>
    </citation>
    <scope>NUCLEOTIDE SEQUENCE [LARGE SCALE GENOMIC DNA]</scope>
    <source>
        <strain evidence="2 3">USBA 355</strain>
    </source>
</reference>
<proteinExistence type="predicted"/>
<dbReference type="EMBL" id="FWZX01000016">
    <property type="protein sequence ID" value="SMF46503.1"/>
    <property type="molecule type" value="Genomic_DNA"/>
</dbReference>
<dbReference type="RefSeq" id="WP_085124201.1">
    <property type="nucleotide sequence ID" value="NZ_FWZX01000016.1"/>
</dbReference>
<gene>
    <name evidence="2" type="ORF">SAMN05428998_116104</name>
</gene>
<evidence type="ECO:0000256" key="1">
    <source>
        <dbReference type="SAM" id="SignalP"/>
    </source>
</evidence>
<protein>
    <submittedName>
        <fullName evidence="2">Uncharacterized protein</fullName>
    </submittedName>
</protein>
<evidence type="ECO:0000313" key="3">
    <source>
        <dbReference type="Proteomes" id="UP000192917"/>
    </source>
</evidence>
<dbReference type="Proteomes" id="UP000192917">
    <property type="component" value="Unassembled WGS sequence"/>
</dbReference>
<feature type="signal peptide" evidence="1">
    <location>
        <begin position="1"/>
        <end position="28"/>
    </location>
</feature>
<dbReference type="AlphaFoldDB" id="A0A1Y6C5A1"/>
<keyword evidence="3" id="KW-1185">Reference proteome</keyword>
<dbReference type="STRING" id="560819.SAMN05428998_116104"/>
<evidence type="ECO:0000313" key="2">
    <source>
        <dbReference type="EMBL" id="SMF46503.1"/>
    </source>
</evidence>
<accession>A0A1Y6C5A1</accession>
<feature type="chain" id="PRO_5012915663" evidence="1">
    <location>
        <begin position="29"/>
        <end position="325"/>
    </location>
</feature>
<organism evidence="2 3">
    <name type="scientific">Tistlia consotensis USBA 355</name>
    <dbReference type="NCBI Taxonomy" id="560819"/>
    <lineage>
        <taxon>Bacteria</taxon>
        <taxon>Pseudomonadati</taxon>
        <taxon>Pseudomonadota</taxon>
        <taxon>Alphaproteobacteria</taxon>
        <taxon>Rhodospirillales</taxon>
        <taxon>Rhodovibrionaceae</taxon>
        <taxon>Tistlia</taxon>
    </lineage>
</organism>
<sequence>MPIVQAGRLLALLLLVVAAGCQMPPGGAGTGAGTAPTGTAVRLSDRTGTALNRYLDTVGPAGGFFYVSRDGAHAESEICHGTCPNLPAMQDRVRRFCKEGYGNKDCVLVAEGDRILATLGNWHRTPGPDAAEPGPSVRLSDRSAGQLREYLSRVRGNRGYFFTSRDGYGARFRICASACASPGALREQTRGDCQRAHDRYDPCVLIAEGDRIVATLGNWHPDVPVPKARPAAGTADDPIVMSDLVARVFSNYLKLVGMGGGYFYVSADGWAYGARYCPAIRCSNQLTMRHTAEVACRAQNDGKDCLMLANGGTLLLAVDDSAGRH</sequence>
<name>A0A1Y6C5A1_9PROT</name>
<keyword evidence="1" id="KW-0732">Signal</keyword>